<dbReference type="RefSeq" id="WP_141379985.1">
    <property type="nucleotide sequence ID" value="NZ_BJNA01000013.1"/>
</dbReference>
<gene>
    <name evidence="1" type="ORF">FHX68_0403</name>
</gene>
<proteinExistence type="predicted"/>
<protein>
    <submittedName>
        <fullName evidence="1">Uncharacterized protein</fullName>
    </submittedName>
</protein>
<dbReference type="AlphaFoldDB" id="A0A4Y3UMN3"/>
<organism evidence="1 2">
    <name type="scientific">Microbacterium lacticum</name>
    <dbReference type="NCBI Taxonomy" id="33885"/>
    <lineage>
        <taxon>Bacteria</taxon>
        <taxon>Bacillati</taxon>
        <taxon>Actinomycetota</taxon>
        <taxon>Actinomycetes</taxon>
        <taxon>Micrococcales</taxon>
        <taxon>Microbacteriaceae</taxon>
        <taxon>Microbacterium</taxon>
    </lineage>
</organism>
<keyword evidence="2" id="KW-1185">Reference proteome</keyword>
<dbReference type="EMBL" id="VFPS01000001">
    <property type="protein sequence ID" value="TQN00325.1"/>
    <property type="molecule type" value="Genomic_DNA"/>
</dbReference>
<sequence>MSVQVVVRDNGGLARVGLVRGRGWSERAIRRAVEAGEVSRPRKGWLAAPGADPLLVCAARDGVVLSCVTEARRLGLWVLERGDRSHVAADPQ</sequence>
<evidence type="ECO:0000313" key="2">
    <source>
        <dbReference type="Proteomes" id="UP000319804"/>
    </source>
</evidence>
<dbReference type="Proteomes" id="UP000319804">
    <property type="component" value="Unassembled WGS sequence"/>
</dbReference>
<evidence type="ECO:0000313" key="1">
    <source>
        <dbReference type="EMBL" id="TQN00325.1"/>
    </source>
</evidence>
<comment type="caution">
    <text evidence="1">The sequence shown here is derived from an EMBL/GenBank/DDBJ whole genome shotgun (WGS) entry which is preliminary data.</text>
</comment>
<accession>A0A4Y3UMN3</accession>
<name>A0A4Y3UMN3_9MICO</name>
<reference evidence="1 2" key="1">
    <citation type="submission" date="2019-06" db="EMBL/GenBank/DDBJ databases">
        <title>Sequencing the genomes of 1000 actinobacteria strains.</title>
        <authorList>
            <person name="Klenk H.-P."/>
        </authorList>
    </citation>
    <scope>NUCLEOTIDE SEQUENCE [LARGE SCALE GENOMIC DNA]</scope>
    <source>
        <strain evidence="1 2">DSM 20427</strain>
    </source>
</reference>
<dbReference type="OrthoDB" id="4701311at2"/>